<sequence>MSGPVSQNGWTPVAEPEFSRRRDAARERLRERRRRAEGFDTPLPDLPDGEMWLHDDGLAVWMLRADDRWRVGDIAVGDHTAAQVWAALLALAKKESLAQTALFSTFLGDGALAELPAVAGATRVATKMQRRTADAPAPAVRARP</sequence>
<feature type="compositionally biased region" description="Basic and acidic residues" evidence="1">
    <location>
        <begin position="17"/>
        <end position="38"/>
    </location>
</feature>
<name>A0ABU8LKV2_9MICO</name>
<evidence type="ECO:0000313" key="2">
    <source>
        <dbReference type="EMBL" id="MEJ1091546.1"/>
    </source>
</evidence>
<evidence type="ECO:0000256" key="1">
    <source>
        <dbReference type="SAM" id="MobiDB-lite"/>
    </source>
</evidence>
<comment type="caution">
    <text evidence="2">The sequence shown here is derived from an EMBL/GenBank/DDBJ whole genome shotgun (WGS) entry which is preliminary data.</text>
</comment>
<evidence type="ECO:0000313" key="3">
    <source>
        <dbReference type="Proteomes" id="UP001366085"/>
    </source>
</evidence>
<dbReference type="Proteomes" id="UP001366085">
    <property type="component" value="Unassembled WGS sequence"/>
</dbReference>
<feature type="compositionally biased region" description="Polar residues" evidence="1">
    <location>
        <begin position="1"/>
        <end position="10"/>
    </location>
</feature>
<proteinExistence type="predicted"/>
<feature type="region of interest" description="Disordered" evidence="1">
    <location>
        <begin position="1"/>
        <end position="46"/>
    </location>
</feature>
<reference evidence="2 3" key="1">
    <citation type="submission" date="2024-02" db="EMBL/GenBank/DDBJ databases">
        <authorList>
            <person name="Saticioglu I.B."/>
        </authorList>
    </citation>
    <scope>NUCLEOTIDE SEQUENCE [LARGE SCALE GENOMIC DNA]</scope>
    <source>
        <strain evidence="2 3">Mu-43</strain>
    </source>
</reference>
<keyword evidence="3" id="KW-1185">Reference proteome</keyword>
<dbReference type="EMBL" id="JBBDGN010000006">
    <property type="protein sequence ID" value="MEJ1091546.1"/>
    <property type="molecule type" value="Genomic_DNA"/>
</dbReference>
<protein>
    <submittedName>
        <fullName evidence="2">Uncharacterized protein</fullName>
    </submittedName>
</protein>
<accession>A0ABU8LKV2</accession>
<organism evidence="2 3">
    <name type="scientific">Microbacterium istanbulense</name>
    <dbReference type="NCBI Taxonomy" id="3122049"/>
    <lineage>
        <taxon>Bacteria</taxon>
        <taxon>Bacillati</taxon>
        <taxon>Actinomycetota</taxon>
        <taxon>Actinomycetes</taxon>
        <taxon>Micrococcales</taxon>
        <taxon>Microbacteriaceae</taxon>
        <taxon>Microbacterium</taxon>
    </lineage>
</organism>
<dbReference type="RefSeq" id="WP_337319174.1">
    <property type="nucleotide sequence ID" value="NZ_JBBDGN010000006.1"/>
</dbReference>
<gene>
    <name evidence="2" type="ORF">WDU93_07535</name>
</gene>